<evidence type="ECO:0000256" key="4">
    <source>
        <dbReference type="ARBA" id="ARBA00010858"/>
    </source>
</evidence>
<feature type="region of interest" description="Disordered" evidence="9">
    <location>
        <begin position="131"/>
        <end position="154"/>
    </location>
</feature>
<dbReference type="GO" id="GO:0050826">
    <property type="term" value="P:response to freezing"/>
    <property type="evidence" value="ECO:0007669"/>
    <property type="project" value="TreeGrafter"/>
</dbReference>
<dbReference type="Proteomes" id="UP000655225">
    <property type="component" value="Unassembled WGS sequence"/>
</dbReference>
<comment type="function">
    <text evidence="1">May have a structural role to stabilize the lipid body during desiccation of the seed by preventing coalescence of the oil. Probably interacts with both lipid and phospholipid moieties of lipid bodies. May also provide recognition signals for specific lipase anchorage in lipolysis during seedling growth.</text>
</comment>
<feature type="compositionally biased region" description="Polar residues" evidence="9">
    <location>
        <begin position="8"/>
        <end position="17"/>
    </location>
</feature>
<dbReference type="AlphaFoldDB" id="A0A835DCZ9"/>
<feature type="transmembrane region" description="Helical" evidence="10">
    <location>
        <begin position="31"/>
        <end position="61"/>
    </location>
</feature>
<keyword evidence="7 10" id="KW-1133">Transmembrane helix</keyword>
<keyword evidence="6 10" id="KW-0812">Transmembrane</keyword>
<dbReference type="InterPro" id="IPR000136">
    <property type="entry name" value="Oleosin"/>
</dbReference>
<name>A0A835DCZ9_TETSI</name>
<evidence type="ECO:0000256" key="5">
    <source>
        <dbReference type="ARBA" id="ARBA00022677"/>
    </source>
</evidence>
<dbReference type="Pfam" id="PF01277">
    <property type="entry name" value="Oleosin"/>
    <property type="match status" value="1"/>
</dbReference>
<dbReference type="PANTHER" id="PTHR33203:SF44">
    <property type="entry name" value="OLEOSIN 20.3 KDA"/>
    <property type="match status" value="1"/>
</dbReference>
<evidence type="ECO:0000256" key="6">
    <source>
        <dbReference type="ARBA" id="ARBA00022692"/>
    </source>
</evidence>
<evidence type="ECO:0000256" key="10">
    <source>
        <dbReference type="SAM" id="Phobius"/>
    </source>
</evidence>
<organism evidence="11 12">
    <name type="scientific">Tetracentron sinense</name>
    <name type="common">Spur-leaf</name>
    <dbReference type="NCBI Taxonomy" id="13715"/>
    <lineage>
        <taxon>Eukaryota</taxon>
        <taxon>Viridiplantae</taxon>
        <taxon>Streptophyta</taxon>
        <taxon>Embryophyta</taxon>
        <taxon>Tracheophyta</taxon>
        <taxon>Spermatophyta</taxon>
        <taxon>Magnoliopsida</taxon>
        <taxon>Trochodendrales</taxon>
        <taxon>Trochodendraceae</taxon>
        <taxon>Tetracentron</taxon>
    </lineage>
</organism>
<keyword evidence="12" id="KW-1185">Reference proteome</keyword>
<dbReference type="GO" id="GO:0012511">
    <property type="term" value="C:monolayer-surrounded lipid storage body"/>
    <property type="evidence" value="ECO:0007669"/>
    <property type="project" value="InterPro"/>
</dbReference>
<dbReference type="OrthoDB" id="1929188at2759"/>
<reference evidence="11 12" key="1">
    <citation type="submission" date="2020-04" db="EMBL/GenBank/DDBJ databases">
        <title>Plant Genome Project.</title>
        <authorList>
            <person name="Zhang R.-G."/>
        </authorList>
    </citation>
    <scope>NUCLEOTIDE SEQUENCE [LARGE SCALE GENOMIC DNA]</scope>
    <source>
        <strain evidence="11">YNK0</strain>
        <tissue evidence="11">Leaf</tissue>
    </source>
</reference>
<feature type="transmembrane region" description="Helical" evidence="10">
    <location>
        <begin position="73"/>
        <end position="98"/>
    </location>
</feature>
<keyword evidence="5" id="KW-0551">Lipid droplet</keyword>
<evidence type="ECO:0000256" key="7">
    <source>
        <dbReference type="ARBA" id="ARBA00022989"/>
    </source>
</evidence>
<comment type="similarity">
    <text evidence="4">Belongs to the oleosin family.</text>
</comment>
<keyword evidence="8 10" id="KW-0472">Membrane</keyword>
<evidence type="ECO:0008006" key="13">
    <source>
        <dbReference type="Google" id="ProtNLM"/>
    </source>
</evidence>
<evidence type="ECO:0000313" key="11">
    <source>
        <dbReference type="EMBL" id="KAF8399753.1"/>
    </source>
</evidence>
<evidence type="ECO:0000256" key="8">
    <source>
        <dbReference type="ARBA" id="ARBA00023136"/>
    </source>
</evidence>
<comment type="caution">
    <text evidence="11">The sequence shown here is derived from an EMBL/GenBank/DDBJ whole genome shotgun (WGS) entry which is preliminary data.</text>
</comment>
<evidence type="ECO:0000313" key="12">
    <source>
        <dbReference type="Proteomes" id="UP000655225"/>
    </source>
</evidence>
<accession>A0A835DCZ9</accession>
<evidence type="ECO:0000256" key="2">
    <source>
        <dbReference type="ARBA" id="ARBA00004141"/>
    </source>
</evidence>
<dbReference type="PANTHER" id="PTHR33203">
    <property type="entry name" value="OLEOSIN"/>
    <property type="match status" value="1"/>
</dbReference>
<proteinExistence type="inferred from homology"/>
<gene>
    <name evidence="11" type="ORF">HHK36_015624</name>
</gene>
<dbReference type="EMBL" id="JABCRI010000010">
    <property type="protein sequence ID" value="KAF8399753.1"/>
    <property type="molecule type" value="Genomic_DNA"/>
</dbReference>
<evidence type="ECO:0000256" key="9">
    <source>
        <dbReference type="SAM" id="MobiDB-lite"/>
    </source>
</evidence>
<comment type="subcellular location">
    <subcellularLocation>
        <location evidence="3">Lipid droplet</location>
    </subcellularLocation>
    <subcellularLocation>
        <location evidence="2">Membrane</location>
        <topology evidence="2">Multi-pass membrane protein</topology>
    </subcellularLocation>
</comment>
<evidence type="ECO:0000256" key="3">
    <source>
        <dbReference type="ARBA" id="ARBA00004502"/>
    </source>
</evidence>
<dbReference type="GO" id="GO:0019915">
    <property type="term" value="P:lipid storage"/>
    <property type="evidence" value="ECO:0007669"/>
    <property type="project" value="TreeGrafter"/>
</dbReference>
<feature type="region of interest" description="Disordered" evidence="9">
    <location>
        <begin position="1"/>
        <end position="20"/>
    </location>
</feature>
<dbReference type="GO" id="GO:0016020">
    <property type="term" value="C:membrane"/>
    <property type="evidence" value="ECO:0007669"/>
    <property type="project" value="UniProtKB-SubCell"/>
</dbReference>
<sequence length="154" mass="16258">MAEHQHQHQPQHGTNGFKSLLPEKGPSRSQVLAVVTLFPVGAILLTLSGLTLAGSVIGLALTTPVFVIFSPVLVPAALTICLAVTGFVASGAFGLTALSSLSWTVNYLRGARTAVPEQLDHAKRRMMETAGQMGQRTKEMGQGIQSKTHEGGRT</sequence>
<dbReference type="OMA" id="GHMGQRV"/>
<evidence type="ECO:0000256" key="1">
    <source>
        <dbReference type="ARBA" id="ARBA00002582"/>
    </source>
</evidence>
<protein>
    <recommendedName>
        <fullName evidence="13">Oleosin</fullName>
    </recommendedName>
</protein>
<dbReference type="GO" id="GO:0010344">
    <property type="term" value="P:seed oilbody biogenesis"/>
    <property type="evidence" value="ECO:0007669"/>
    <property type="project" value="TreeGrafter"/>
</dbReference>